<gene>
    <name evidence="1" type="ORF">SIID45300_01124</name>
</gene>
<organism evidence="1 2">
    <name type="scientific">Candidatus Magnetaquiglobus chichijimensis</name>
    <dbReference type="NCBI Taxonomy" id="3141448"/>
    <lineage>
        <taxon>Bacteria</taxon>
        <taxon>Pseudomonadati</taxon>
        <taxon>Pseudomonadota</taxon>
        <taxon>Magnetococcia</taxon>
        <taxon>Magnetococcales</taxon>
        <taxon>Candidatus Magnetaquicoccaceae</taxon>
        <taxon>Candidatus Magnetaquiglobus</taxon>
    </lineage>
</organism>
<dbReference type="Proteomes" id="UP001628193">
    <property type="component" value="Unassembled WGS sequence"/>
</dbReference>
<dbReference type="EMBL" id="BAAFGK010000004">
    <property type="protein sequence ID" value="GAB0056812.1"/>
    <property type="molecule type" value="Genomic_DNA"/>
</dbReference>
<dbReference type="RefSeq" id="WP_420904535.1">
    <property type="nucleotide sequence ID" value="NZ_BAAFGK010000004.1"/>
</dbReference>
<name>A0ABQ0C7F9_9PROT</name>
<evidence type="ECO:0000313" key="2">
    <source>
        <dbReference type="Proteomes" id="UP001628193"/>
    </source>
</evidence>
<accession>A0ABQ0C7F9</accession>
<reference evidence="1 2" key="1">
    <citation type="submission" date="2024-09" db="EMBL/GenBank/DDBJ databases">
        <title>Draft genome sequence of Candidatus Magnetaquicoccaceae bacterium FCR-1.</title>
        <authorList>
            <person name="Shimoshige H."/>
            <person name="Shimamura S."/>
            <person name="Taoka A."/>
            <person name="Kobayashi H."/>
            <person name="Maekawa T."/>
        </authorList>
    </citation>
    <scope>NUCLEOTIDE SEQUENCE [LARGE SCALE GENOMIC DNA]</scope>
    <source>
        <strain evidence="1 2">FCR-1</strain>
    </source>
</reference>
<dbReference type="PROSITE" id="PS51257">
    <property type="entry name" value="PROKAR_LIPOPROTEIN"/>
    <property type="match status" value="1"/>
</dbReference>
<evidence type="ECO:0008006" key="3">
    <source>
        <dbReference type="Google" id="ProtNLM"/>
    </source>
</evidence>
<dbReference type="Pfam" id="PF09626">
    <property type="entry name" value="DHC"/>
    <property type="match status" value="1"/>
</dbReference>
<proteinExistence type="predicted"/>
<comment type="caution">
    <text evidence="1">The sequence shown here is derived from an EMBL/GenBank/DDBJ whole genome shotgun (WGS) entry which is preliminary data.</text>
</comment>
<dbReference type="InterPro" id="IPR018588">
    <property type="entry name" value="Dihaem_cytochrome-c"/>
</dbReference>
<sequence>MNNLHKGWMVALLLTGCIGALTEASGGTDRSEYRSVPTRATPEQTRLYKSECGSCHMAYPPGLLPARAWEQVMGGLERHFGDNAELDGVTVESLQGFLIANAADRTDDKLSRKFSTSLAAGDVPARISRVGYFVKEHRKIPEKIVRSPEVGSFSRCESCHPRAEQGSFEEGEIRVPGLGVWKD</sequence>
<evidence type="ECO:0000313" key="1">
    <source>
        <dbReference type="EMBL" id="GAB0056812.1"/>
    </source>
</evidence>
<keyword evidence="2" id="KW-1185">Reference proteome</keyword>
<protein>
    <recommendedName>
        <fullName evidence="3">Diheme cytochrome c</fullName>
    </recommendedName>
</protein>